<evidence type="ECO:0000256" key="1">
    <source>
        <dbReference type="ARBA" id="ARBA00006024"/>
    </source>
</evidence>
<reference evidence="3 4" key="1">
    <citation type="journal article" date="2019" name="Microbiol. Resour. Announc.">
        <title>Complete Genome Sequence of Halomonas sulfidaeris Strain Esulfide1 Isolated from a Metal Sulfide Rock at a Depth of 2,200 Meters, Obtained Using Nanopore Sequencing.</title>
        <authorList>
            <person name="Saito M."/>
            <person name="Nishigata A."/>
            <person name="Galipon J."/>
            <person name="Arakawa K."/>
        </authorList>
    </citation>
    <scope>NUCLEOTIDE SEQUENCE [LARGE SCALE GENOMIC DNA]</scope>
    <source>
        <strain evidence="3 4">ATCC BAA-803</strain>
        <plasmid evidence="4">pbaa-803-a dna</plasmid>
    </source>
</reference>
<evidence type="ECO:0000313" key="4">
    <source>
        <dbReference type="Proteomes" id="UP000320231"/>
    </source>
</evidence>
<dbReference type="KEGG" id="hsr:HSBAA_PA_0900"/>
<keyword evidence="3" id="KW-0614">Plasmid</keyword>
<dbReference type="SUPFAM" id="SSF81665">
    <property type="entry name" value="Calcium ATPase, transmembrane domain M"/>
    <property type="match status" value="1"/>
</dbReference>
<keyword evidence="2" id="KW-0812">Transmembrane</keyword>
<dbReference type="PANTHER" id="PTHR48085">
    <property type="entry name" value="CADMIUM/ZINC-TRANSPORTING ATPASE HMA2-RELATED"/>
    <property type="match status" value="1"/>
</dbReference>
<dbReference type="PANTHER" id="PTHR48085:SF5">
    <property type="entry name" value="CADMIUM_ZINC-TRANSPORTING ATPASE HMA4-RELATED"/>
    <property type="match status" value="1"/>
</dbReference>
<evidence type="ECO:0000313" key="3">
    <source>
        <dbReference type="EMBL" id="BBI65487.1"/>
    </source>
</evidence>
<dbReference type="EMBL" id="AP019515">
    <property type="protein sequence ID" value="BBI65487.1"/>
    <property type="molecule type" value="Genomic_DNA"/>
</dbReference>
<feature type="transmembrane region" description="Helical" evidence="2">
    <location>
        <begin position="44"/>
        <end position="62"/>
    </location>
</feature>
<geneLocation type="plasmid" evidence="4">
    <name>pbaa-803-a dna</name>
</geneLocation>
<organism evidence="3 4">
    <name type="scientific">Vreelandella sulfidaeris</name>
    <dbReference type="NCBI Taxonomy" id="115553"/>
    <lineage>
        <taxon>Bacteria</taxon>
        <taxon>Pseudomonadati</taxon>
        <taxon>Pseudomonadota</taxon>
        <taxon>Gammaproteobacteria</taxon>
        <taxon>Oceanospirillales</taxon>
        <taxon>Halomonadaceae</taxon>
        <taxon>Vreelandella</taxon>
    </lineage>
</organism>
<gene>
    <name evidence="3" type="ORF">HSBAA_PA_0900</name>
</gene>
<evidence type="ECO:0000256" key="2">
    <source>
        <dbReference type="SAM" id="Phobius"/>
    </source>
</evidence>
<dbReference type="GO" id="GO:0016020">
    <property type="term" value="C:membrane"/>
    <property type="evidence" value="ECO:0007669"/>
    <property type="project" value="TreeGrafter"/>
</dbReference>
<keyword evidence="2" id="KW-1133">Transmembrane helix</keyword>
<dbReference type="GO" id="GO:0015086">
    <property type="term" value="F:cadmium ion transmembrane transporter activity"/>
    <property type="evidence" value="ECO:0007669"/>
    <property type="project" value="TreeGrafter"/>
</dbReference>
<name>A0A455UIA4_9GAMM</name>
<accession>A0A455UIA4</accession>
<dbReference type="InterPro" id="IPR023298">
    <property type="entry name" value="ATPase_P-typ_TM_dom_sf"/>
</dbReference>
<comment type="similarity">
    <text evidence="1">Belongs to the cation transport ATPase (P-type) (TC 3.A.3) family. Type IB subfamily.</text>
</comment>
<proteinExistence type="inferred from homology"/>
<dbReference type="AlphaFoldDB" id="A0A455UIA4"/>
<dbReference type="InterPro" id="IPR051014">
    <property type="entry name" value="Cation_Transport_ATPase_IB"/>
</dbReference>
<keyword evidence="2" id="KW-0472">Membrane</keyword>
<protein>
    <submittedName>
        <fullName evidence="3">Uncharacterized protein</fullName>
    </submittedName>
</protein>
<dbReference type="Proteomes" id="UP000320231">
    <property type="component" value="Plasmid pBAA-803-A"/>
</dbReference>
<sequence>MNLDAALEVEVTRGADDNTIARVIRLVEEAQAAKAPIARFIDRFAYYYMPAVVLLALLMAIVPPLVSTMAWSESIYRALALLLIACPAR</sequence>